<evidence type="ECO:0000313" key="2">
    <source>
        <dbReference type="EMBL" id="GBO20921.1"/>
    </source>
</evidence>
<proteinExistence type="predicted"/>
<evidence type="ECO:0000256" key="1">
    <source>
        <dbReference type="SAM" id="MobiDB-lite"/>
    </source>
</evidence>
<name>A0A4Y2V8M2_ARAVE</name>
<organism evidence="2 3">
    <name type="scientific">Araneus ventricosus</name>
    <name type="common">Orbweaver spider</name>
    <name type="synonym">Epeira ventricosa</name>
    <dbReference type="NCBI Taxonomy" id="182803"/>
    <lineage>
        <taxon>Eukaryota</taxon>
        <taxon>Metazoa</taxon>
        <taxon>Ecdysozoa</taxon>
        <taxon>Arthropoda</taxon>
        <taxon>Chelicerata</taxon>
        <taxon>Arachnida</taxon>
        <taxon>Araneae</taxon>
        <taxon>Araneomorphae</taxon>
        <taxon>Entelegynae</taxon>
        <taxon>Araneoidea</taxon>
        <taxon>Araneidae</taxon>
        <taxon>Araneus</taxon>
    </lineage>
</organism>
<dbReference type="Proteomes" id="UP000499080">
    <property type="component" value="Unassembled WGS sequence"/>
</dbReference>
<gene>
    <name evidence="2" type="ORF">AVEN_183893_1</name>
</gene>
<protein>
    <submittedName>
        <fullName evidence="2">Uncharacterized protein</fullName>
    </submittedName>
</protein>
<reference evidence="2 3" key="1">
    <citation type="journal article" date="2019" name="Sci. Rep.">
        <title>Orb-weaving spider Araneus ventricosus genome elucidates the spidroin gene catalogue.</title>
        <authorList>
            <person name="Kono N."/>
            <person name="Nakamura H."/>
            <person name="Ohtoshi R."/>
            <person name="Moran D.A.P."/>
            <person name="Shinohara A."/>
            <person name="Yoshida Y."/>
            <person name="Fujiwara M."/>
            <person name="Mori M."/>
            <person name="Tomita M."/>
            <person name="Arakawa K."/>
        </authorList>
    </citation>
    <scope>NUCLEOTIDE SEQUENCE [LARGE SCALE GENOMIC DNA]</scope>
</reference>
<evidence type="ECO:0000313" key="3">
    <source>
        <dbReference type="Proteomes" id="UP000499080"/>
    </source>
</evidence>
<feature type="region of interest" description="Disordered" evidence="1">
    <location>
        <begin position="39"/>
        <end position="69"/>
    </location>
</feature>
<sequence length="95" mass="10836">MTRMTSELAPLSKLSHQTRSRTIGPYTWFNLQQAHIHGGSSVESGLKPGNLRPLNRRREQTPTNRKAHNVHKTCENVCHQIDVTVYCKKGTKRKS</sequence>
<keyword evidence="3" id="KW-1185">Reference proteome</keyword>
<accession>A0A4Y2V8M2</accession>
<dbReference type="EMBL" id="BGPR01044196">
    <property type="protein sequence ID" value="GBO20921.1"/>
    <property type="molecule type" value="Genomic_DNA"/>
</dbReference>
<dbReference type="AlphaFoldDB" id="A0A4Y2V8M2"/>
<comment type="caution">
    <text evidence="2">The sequence shown here is derived from an EMBL/GenBank/DDBJ whole genome shotgun (WGS) entry which is preliminary data.</text>
</comment>